<comment type="caution">
    <text evidence="2">The sequence shown here is derived from an EMBL/GenBank/DDBJ whole genome shotgun (WGS) entry which is preliminary data.</text>
</comment>
<dbReference type="Proteomes" id="UP000054058">
    <property type="component" value="Unassembled WGS sequence"/>
</dbReference>
<dbReference type="SUPFAM" id="SSF54909">
    <property type="entry name" value="Dimeric alpha+beta barrel"/>
    <property type="match status" value="1"/>
</dbReference>
<dbReference type="eggNOG" id="COG5470">
    <property type="taxonomic scope" value="Bacteria"/>
</dbReference>
<dbReference type="PATRIC" id="fig|1122207.3.peg.1474"/>
<dbReference type="OrthoDB" id="9806380at2"/>
<feature type="domain" description="DUF1330" evidence="1">
    <location>
        <begin position="6"/>
        <end position="82"/>
    </location>
</feature>
<dbReference type="RefSeq" id="WP_036160652.1">
    <property type="nucleotide sequence ID" value="NZ_JAMB01000005.1"/>
</dbReference>
<proteinExistence type="predicted"/>
<dbReference type="Pfam" id="PF07045">
    <property type="entry name" value="DUF1330"/>
    <property type="match status" value="1"/>
</dbReference>
<keyword evidence="3" id="KW-1185">Reference proteome</keyword>
<protein>
    <recommendedName>
        <fullName evidence="1">DUF1330 domain-containing protein</fullName>
    </recommendedName>
</protein>
<dbReference type="Gene3D" id="3.30.70.100">
    <property type="match status" value="1"/>
</dbReference>
<accession>X7E4Q3</accession>
<organism evidence="2 3">
    <name type="scientific">Marinomonas ushuaiensis DSM 15871</name>
    <dbReference type="NCBI Taxonomy" id="1122207"/>
    <lineage>
        <taxon>Bacteria</taxon>
        <taxon>Pseudomonadati</taxon>
        <taxon>Pseudomonadota</taxon>
        <taxon>Gammaproteobacteria</taxon>
        <taxon>Oceanospirillales</taxon>
        <taxon>Oceanospirillaceae</taxon>
        <taxon>Marinomonas</taxon>
    </lineage>
</organism>
<dbReference type="InterPro" id="IPR011008">
    <property type="entry name" value="Dimeric_a/b-barrel"/>
</dbReference>
<sequence length="101" mass="11687">MSYERIMGLEVIDHDIYQEYREAMMPILATFGGVFTFDFKVSEVLKSKSDANINRLFTINFPSKQHMKDFFSNADYLAVKAKYFDKSVKSSTVISLHEVSQ</sequence>
<evidence type="ECO:0000313" key="2">
    <source>
        <dbReference type="EMBL" id="ETX11039.1"/>
    </source>
</evidence>
<gene>
    <name evidence="2" type="ORF">MUS1_11710</name>
</gene>
<dbReference type="EMBL" id="JAMB01000005">
    <property type="protein sequence ID" value="ETX11039.1"/>
    <property type="molecule type" value="Genomic_DNA"/>
</dbReference>
<evidence type="ECO:0000259" key="1">
    <source>
        <dbReference type="Pfam" id="PF07045"/>
    </source>
</evidence>
<dbReference type="InterPro" id="IPR010753">
    <property type="entry name" value="DUF1330"/>
</dbReference>
<reference evidence="2 3" key="1">
    <citation type="submission" date="2014-01" db="EMBL/GenBank/DDBJ databases">
        <title>Marinomonas ushuaiensis DSM 15871 Genome Sequencing.</title>
        <authorList>
            <person name="Lai Q."/>
            <person name="Shao Z.S."/>
        </authorList>
    </citation>
    <scope>NUCLEOTIDE SEQUENCE [LARGE SCALE GENOMIC DNA]</scope>
    <source>
        <strain evidence="2 3">DSM 15871</strain>
    </source>
</reference>
<dbReference type="AlphaFoldDB" id="X7E4Q3"/>
<dbReference type="STRING" id="1122207.MUS1_11710"/>
<name>X7E4Q3_9GAMM</name>
<evidence type="ECO:0000313" key="3">
    <source>
        <dbReference type="Proteomes" id="UP000054058"/>
    </source>
</evidence>